<dbReference type="EMBL" id="SZQL01000036">
    <property type="protein sequence ID" value="TKK64317.1"/>
    <property type="molecule type" value="Genomic_DNA"/>
</dbReference>
<keyword evidence="2" id="KW-1185">Reference proteome</keyword>
<dbReference type="Gene3D" id="1.25.40.10">
    <property type="entry name" value="Tetratricopeptide repeat domain"/>
    <property type="match status" value="1"/>
</dbReference>
<dbReference type="SUPFAM" id="SSF48452">
    <property type="entry name" value="TPR-like"/>
    <property type="match status" value="1"/>
</dbReference>
<evidence type="ECO:0000313" key="1">
    <source>
        <dbReference type="EMBL" id="TKK64317.1"/>
    </source>
</evidence>
<reference evidence="1 2" key="1">
    <citation type="submission" date="2019-05" db="EMBL/GenBank/DDBJ databases">
        <title>Panacibacter sp. strain 17mud1-8 Genome sequencing and assembly.</title>
        <authorList>
            <person name="Chhetri G."/>
        </authorList>
    </citation>
    <scope>NUCLEOTIDE SEQUENCE [LARGE SCALE GENOMIC DNA]</scope>
    <source>
        <strain evidence="1 2">17mud1-8</strain>
    </source>
</reference>
<protein>
    <submittedName>
        <fullName evidence="1">Uncharacterized protein</fullName>
    </submittedName>
</protein>
<organism evidence="1 2">
    <name type="scientific">Ilyomonas limi</name>
    <dbReference type="NCBI Taxonomy" id="2575867"/>
    <lineage>
        <taxon>Bacteria</taxon>
        <taxon>Pseudomonadati</taxon>
        <taxon>Bacteroidota</taxon>
        <taxon>Chitinophagia</taxon>
        <taxon>Chitinophagales</taxon>
        <taxon>Chitinophagaceae</taxon>
        <taxon>Ilyomonas</taxon>
    </lineage>
</organism>
<comment type="caution">
    <text evidence="1">The sequence shown here is derived from an EMBL/GenBank/DDBJ whole genome shotgun (WGS) entry which is preliminary data.</text>
</comment>
<dbReference type="OrthoDB" id="1490552at2"/>
<dbReference type="AlphaFoldDB" id="A0A4U3KTJ8"/>
<accession>A0A4U3KTJ8</accession>
<sequence length="285" mass="31340">MKKQQYLLLSGGLILFTGLFFFGNTIPSKKAPAQPAATARAAAGDAMPAMTTAEVVAQAKSKLSPEQSSRITQLENSVVRGDVKDQQIKVYNQLASFWDDTLQQHILGAYYTGEAAKLENSEKKLTFAARLLLDGLMQEDNPARQNWLATNAKSLFEKSLELNPANDSAKIGIGACYLFGNIAPNPMQGILAIREVVEKNPDNLYGQMMLGIGGMRSGQYDKAIEHFLVVANKQPDNMEAVLYLAEAYERVNNKANAVKWYKIAAQKIGIPEAKQAIEERIKTLQ</sequence>
<dbReference type="Proteomes" id="UP000305848">
    <property type="component" value="Unassembled WGS sequence"/>
</dbReference>
<dbReference type="RefSeq" id="WP_137264129.1">
    <property type="nucleotide sequence ID" value="NZ_SZQL01000036.1"/>
</dbReference>
<proteinExistence type="predicted"/>
<dbReference type="InterPro" id="IPR011990">
    <property type="entry name" value="TPR-like_helical_dom_sf"/>
</dbReference>
<gene>
    <name evidence="1" type="ORF">FC093_22780</name>
</gene>
<evidence type="ECO:0000313" key="2">
    <source>
        <dbReference type="Proteomes" id="UP000305848"/>
    </source>
</evidence>
<name>A0A4U3KTJ8_9BACT</name>